<dbReference type="CDD" id="cd16917">
    <property type="entry name" value="HATPase_UhpB-NarQ-NarX-like"/>
    <property type="match status" value="1"/>
</dbReference>
<keyword evidence="4 9" id="KW-0812">Transmembrane</keyword>
<dbReference type="InterPro" id="IPR036890">
    <property type="entry name" value="HATPase_C_sf"/>
</dbReference>
<feature type="domain" description="Histidine kinase/HSP90-like ATPase" evidence="10">
    <location>
        <begin position="463"/>
        <end position="554"/>
    </location>
</feature>
<reference evidence="11 12" key="1">
    <citation type="submission" date="2019-11" db="EMBL/GenBank/DDBJ databases">
        <authorList>
            <person name="Li X.-J."/>
            <person name="Feng X.-M."/>
        </authorList>
    </citation>
    <scope>NUCLEOTIDE SEQUENCE [LARGE SCALE GENOMIC DNA]</scope>
    <source>
        <strain evidence="11 12">XMNu-373</strain>
    </source>
</reference>
<gene>
    <name evidence="11" type="ORF">F7O44_09475</name>
</gene>
<feature type="transmembrane region" description="Helical" evidence="9">
    <location>
        <begin position="173"/>
        <end position="192"/>
    </location>
</feature>
<dbReference type="InterPro" id="IPR050482">
    <property type="entry name" value="Sensor_HK_TwoCompSys"/>
</dbReference>
<evidence type="ECO:0000256" key="6">
    <source>
        <dbReference type="ARBA" id="ARBA00022989"/>
    </source>
</evidence>
<comment type="caution">
    <text evidence="11">The sequence shown here is derived from an EMBL/GenBank/DDBJ whole genome shotgun (WGS) entry which is preliminary data.</text>
</comment>
<proteinExistence type="predicted"/>
<dbReference type="Gene3D" id="3.30.565.10">
    <property type="entry name" value="Histidine kinase-like ATPase, C-terminal domain"/>
    <property type="match status" value="1"/>
</dbReference>
<evidence type="ECO:0000313" key="12">
    <source>
        <dbReference type="Proteomes" id="UP000460435"/>
    </source>
</evidence>
<dbReference type="PANTHER" id="PTHR24421">
    <property type="entry name" value="NITRATE/NITRITE SENSOR PROTEIN NARX-RELATED"/>
    <property type="match status" value="1"/>
</dbReference>
<evidence type="ECO:0000313" key="11">
    <source>
        <dbReference type="EMBL" id="NDL57298.1"/>
    </source>
</evidence>
<evidence type="ECO:0000256" key="1">
    <source>
        <dbReference type="ARBA" id="ARBA00004651"/>
    </source>
</evidence>
<name>A0A7K3M4E5_9ACTN</name>
<dbReference type="Gene3D" id="1.20.5.1930">
    <property type="match status" value="1"/>
</dbReference>
<keyword evidence="2" id="KW-1003">Cell membrane</keyword>
<evidence type="ECO:0000259" key="10">
    <source>
        <dbReference type="SMART" id="SM00387"/>
    </source>
</evidence>
<evidence type="ECO:0000256" key="2">
    <source>
        <dbReference type="ARBA" id="ARBA00022475"/>
    </source>
</evidence>
<keyword evidence="12" id="KW-1185">Reference proteome</keyword>
<evidence type="ECO:0000256" key="3">
    <source>
        <dbReference type="ARBA" id="ARBA00022679"/>
    </source>
</evidence>
<keyword evidence="5" id="KW-0418">Kinase</keyword>
<evidence type="ECO:0000256" key="8">
    <source>
        <dbReference type="ARBA" id="ARBA00023136"/>
    </source>
</evidence>
<dbReference type="InterPro" id="IPR011712">
    <property type="entry name" value="Sig_transdc_His_kin_sub3_dim/P"/>
</dbReference>
<evidence type="ECO:0000256" key="7">
    <source>
        <dbReference type="ARBA" id="ARBA00023012"/>
    </source>
</evidence>
<dbReference type="Pfam" id="PF07730">
    <property type="entry name" value="HisKA_3"/>
    <property type="match status" value="1"/>
</dbReference>
<keyword evidence="7" id="KW-0902">Two-component regulatory system</keyword>
<sequence length="557" mass="59663">MTHSYQLVTPNNIWPDRAQHATFGADKAHLSAVSVLTSDPAVAQRHWRALAVARPGVLALVVALTGSASSLTEAWWWLSALALVALAAAIAERALPPSRLRAAGEMALASIVIGLGFPEAYLALPYLLLPAFAGGLTGGAGGAILATIIAALGMAAGDILARNALLDLSSASSLAAWLAIVFVTGAIGAWLLRQENVHVADGERYAAAYRLLSELRVVSRRLSGGLDPMTLAEGILDNVAARMDVRRAALLVRREGGVLFPLARRGDDDGWLVGAEHDPVVLDAWTNEVPAWAPAGRRGHRVVLPLRVGSRTIGAVVADVPEQASPDELTELARSTDEGAVRLETALLFDEVRELATREERQRLAREIHDGIAQELASMGYLVDDLLARTTSADTASLATTLRRELTRIVTELRHSVFDLRSDLDRETGLGETLSGYARQVGAQARLKVHLVNQEGQERLRPEVEAELLRIGQEAITNVRKHAKARNLWVTVSVNPPSAHIRVADDGTGMRDRPSDRYGLDIMAERARRIGATLVIEDAPEGGTVVGVSLGPDNEEG</sequence>
<feature type="transmembrane region" description="Helical" evidence="9">
    <location>
        <begin position="107"/>
        <end position="128"/>
    </location>
</feature>
<dbReference type="InterPro" id="IPR029016">
    <property type="entry name" value="GAF-like_dom_sf"/>
</dbReference>
<feature type="transmembrane region" description="Helical" evidence="9">
    <location>
        <begin position="140"/>
        <end position="161"/>
    </location>
</feature>
<dbReference type="SUPFAM" id="SSF55781">
    <property type="entry name" value="GAF domain-like"/>
    <property type="match status" value="1"/>
</dbReference>
<dbReference type="Proteomes" id="UP000460435">
    <property type="component" value="Unassembled WGS sequence"/>
</dbReference>
<dbReference type="PANTHER" id="PTHR24421:SF37">
    <property type="entry name" value="SENSOR HISTIDINE KINASE NARS"/>
    <property type="match status" value="1"/>
</dbReference>
<dbReference type="InterPro" id="IPR003594">
    <property type="entry name" value="HATPase_dom"/>
</dbReference>
<keyword evidence="3" id="KW-0808">Transferase</keyword>
<accession>A0A7K3M4E5</accession>
<dbReference type="AlphaFoldDB" id="A0A7K3M4E5"/>
<comment type="subcellular location">
    <subcellularLocation>
        <location evidence="1">Cell membrane</location>
        <topology evidence="1">Multi-pass membrane protein</topology>
    </subcellularLocation>
</comment>
<evidence type="ECO:0000256" key="4">
    <source>
        <dbReference type="ARBA" id="ARBA00022692"/>
    </source>
</evidence>
<keyword evidence="8 9" id="KW-0472">Membrane</keyword>
<dbReference type="Gene3D" id="3.30.450.40">
    <property type="match status" value="1"/>
</dbReference>
<dbReference type="Pfam" id="PF02518">
    <property type="entry name" value="HATPase_c"/>
    <property type="match status" value="1"/>
</dbReference>
<protein>
    <submittedName>
        <fullName evidence="11">ATPase</fullName>
    </submittedName>
</protein>
<keyword evidence="6 9" id="KW-1133">Transmembrane helix</keyword>
<dbReference type="GO" id="GO:0046983">
    <property type="term" value="F:protein dimerization activity"/>
    <property type="evidence" value="ECO:0007669"/>
    <property type="project" value="InterPro"/>
</dbReference>
<evidence type="ECO:0000256" key="5">
    <source>
        <dbReference type="ARBA" id="ARBA00022777"/>
    </source>
</evidence>
<dbReference type="SUPFAM" id="SSF55874">
    <property type="entry name" value="ATPase domain of HSP90 chaperone/DNA topoisomerase II/histidine kinase"/>
    <property type="match status" value="1"/>
</dbReference>
<dbReference type="GO" id="GO:0000155">
    <property type="term" value="F:phosphorelay sensor kinase activity"/>
    <property type="evidence" value="ECO:0007669"/>
    <property type="project" value="InterPro"/>
</dbReference>
<feature type="transmembrane region" description="Helical" evidence="9">
    <location>
        <begin position="49"/>
        <end position="68"/>
    </location>
</feature>
<dbReference type="GO" id="GO:0005886">
    <property type="term" value="C:plasma membrane"/>
    <property type="evidence" value="ECO:0007669"/>
    <property type="project" value="UniProtKB-SubCell"/>
</dbReference>
<organism evidence="11 12">
    <name type="scientific">Phytoactinopolyspora mesophila</name>
    <dbReference type="NCBI Taxonomy" id="2650750"/>
    <lineage>
        <taxon>Bacteria</taxon>
        <taxon>Bacillati</taxon>
        <taxon>Actinomycetota</taxon>
        <taxon>Actinomycetes</taxon>
        <taxon>Jiangellales</taxon>
        <taxon>Jiangellaceae</taxon>
        <taxon>Phytoactinopolyspora</taxon>
    </lineage>
</organism>
<feature type="transmembrane region" description="Helical" evidence="9">
    <location>
        <begin position="74"/>
        <end position="95"/>
    </location>
</feature>
<dbReference type="EMBL" id="WLZY01000002">
    <property type="protein sequence ID" value="NDL57298.1"/>
    <property type="molecule type" value="Genomic_DNA"/>
</dbReference>
<dbReference type="SMART" id="SM00387">
    <property type="entry name" value="HATPase_c"/>
    <property type="match status" value="1"/>
</dbReference>
<evidence type="ECO:0000256" key="9">
    <source>
        <dbReference type="SAM" id="Phobius"/>
    </source>
</evidence>